<dbReference type="Proteomes" id="UP001642520">
    <property type="component" value="Unassembled WGS sequence"/>
</dbReference>
<evidence type="ECO:0000313" key="3">
    <source>
        <dbReference type="Proteomes" id="UP001642520"/>
    </source>
</evidence>
<proteinExistence type="predicted"/>
<feature type="signal peptide" evidence="1">
    <location>
        <begin position="1"/>
        <end position="20"/>
    </location>
</feature>
<gene>
    <name evidence="2" type="ORF">XYLVIOL_LOCUS1837</name>
</gene>
<evidence type="ECO:0000256" key="1">
    <source>
        <dbReference type="SAM" id="SignalP"/>
    </source>
</evidence>
<organism evidence="2 3">
    <name type="scientific">Xylocopa violacea</name>
    <name type="common">Violet carpenter bee</name>
    <name type="synonym">Apis violacea</name>
    <dbReference type="NCBI Taxonomy" id="135666"/>
    <lineage>
        <taxon>Eukaryota</taxon>
        <taxon>Metazoa</taxon>
        <taxon>Ecdysozoa</taxon>
        <taxon>Arthropoda</taxon>
        <taxon>Hexapoda</taxon>
        <taxon>Insecta</taxon>
        <taxon>Pterygota</taxon>
        <taxon>Neoptera</taxon>
        <taxon>Endopterygota</taxon>
        <taxon>Hymenoptera</taxon>
        <taxon>Apocrita</taxon>
        <taxon>Aculeata</taxon>
        <taxon>Apoidea</taxon>
        <taxon>Anthophila</taxon>
        <taxon>Apidae</taxon>
        <taxon>Xylocopa</taxon>
        <taxon>Xylocopa</taxon>
    </lineage>
</organism>
<name>A0ABP1N6Z0_XYLVO</name>
<keyword evidence="1" id="KW-0732">Signal</keyword>
<sequence length="230" mass="26259">MWTVLVVVCLIASLDANAEGSSLHGESSLRRFDSSVAGLRTAESIPNRLPRKFRENSRTRRLHIENQHGFDGKVDKIHINSEEDLPGVRAYGLQKSNLENNGHIEKTIQKGVLEEIEDSSRRVTRSIEAYGKSKEQLEMNGQIEVGHPPSPIRPQYPETSGLRVTRSIETVLKQDKPTKELEDLEGQDAKVFRPLFVYRQQVAKRQHRGRNRIHGFPAGQRPYYNLRPVF</sequence>
<keyword evidence="3" id="KW-1185">Reference proteome</keyword>
<protein>
    <submittedName>
        <fullName evidence="2">Uncharacterized protein</fullName>
    </submittedName>
</protein>
<feature type="chain" id="PRO_5045392050" evidence="1">
    <location>
        <begin position="21"/>
        <end position="230"/>
    </location>
</feature>
<dbReference type="EMBL" id="CAXAJV020001286">
    <property type="protein sequence ID" value="CAL7935828.1"/>
    <property type="molecule type" value="Genomic_DNA"/>
</dbReference>
<reference evidence="2 3" key="1">
    <citation type="submission" date="2024-08" db="EMBL/GenBank/DDBJ databases">
        <authorList>
            <person name="Will J Nash"/>
            <person name="Angela Man"/>
            <person name="Seanna McTaggart"/>
            <person name="Kendall Baker"/>
            <person name="Tom Barker"/>
            <person name="Leah Catchpole"/>
            <person name="Alex Durrant"/>
            <person name="Karim Gharbi"/>
            <person name="Naomi Irish"/>
            <person name="Gemy Kaithakottil"/>
            <person name="Debby Ku"/>
            <person name="Aaliyah Providence"/>
            <person name="Felix Shaw"/>
            <person name="David Swarbreck"/>
            <person name="Chris Watkins"/>
            <person name="Ann M. McCartney"/>
            <person name="Giulio Formenti"/>
            <person name="Alice Mouton"/>
            <person name="Noel Vella"/>
            <person name="Bjorn M von Reumont"/>
            <person name="Adriana Vella"/>
            <person name="Wilfried Haerty"/>
        </authorList>
    </citation>
    <scope>NUCLEOTIDE SEQUENCE [LARGE SCALE GENOMIC DNA]</scope>
</reference>
<accession>A0ABP1N6Z0</accession>
<evidence type="ECO:0000313" key="2">
    <source>
        <dbReference type="EMBL" id="CAL7935828.1"/>
    </source>
</evidence>
<comment type="caution">
    <text evidence="2">The sequence shown here is derived from an EMBL/GenBank/DDBJ whole genome shotgun (WGS) entry which is preliminary data.</text>
</comment>